<reference evidence="2" key="1">
    <citation type="submission" date="2017-04" db="EMBL/GenBank/DDBJ databases">
        <title>Plasmodium gonderi genome.</title>
        <authorList>
            <person name="Arisue N."/>
            <person name="Honma H."/>
            <person name="Kawai S."/>
            <person name="Tougan T."/>
            <person name="Tanabe K."/>
            <person name="Horii T."/>
        </authorList>
    </citation>
    <scope>NUCLEOTIDE SEQUENCE [LARGE SCALE GENOMIC DNA]</scope>
    <source>
        <strain evidence="2">ATCC 30045</strain>
    </source>
</reference>
<dbReference type="RefSeq" id="XP_028545225.1">
    <property type="nucleotide sequence ID" value="XM_028689424.1"/>
</dbReference>
<gene>
    <name evidence="1" type="ORF">PGO_126340</name>
</gene>
<dbReference type="OrthoDB" id="76265at2759"/>
<dbReference type="Proteomes" id="UP000195521">
    <property type="component" value="Unassembled WGS sequence"/>
</dbReference>
<dbReference type="AlphaFoldDB" id="A0A1Y1JJF7"/>
<dbReference type="Gene3D" id="2.60.120.620">
    <property type="entry name" value="q2cbj1_9rhob like domain"/>
    <property type="match status" value="1"/>
</dbReference>
<organism evidence="1 2">
    <name type="scientific">Plasmodium gonderi</name>
    <dbReference type="NCBI Taxonomy" id="77519"/>
    <lineage>
        <taxon>Eukaryota</taxon>
        <taxon>Sar</taxon>
        <taxon>Alveolata</taxon>
        <taxon>Apicomplexa</taxon>
        <taxon>Aconoidasida</taxon>
        <taxon>Haemosporida</taxon>
        <taxon>Plasmodiidae</taxon>
        <taxon>Plasmodium</taxon>
        <taxon>Plasmodium (Plasmodium)</taxon>
    </lineage>
</organism>
<proteinExistence type="predicted"/>
<dbReference type="EMBL" id="BDQF01000013">
    <property type="protein sequence ID" value="GAW82636.1"/>
    <property type="molecule type" value="Genomic_DNA"/>
</dbReference>
<name>A0A1Y1JJF7_PLAGO</name>
<accession>A0A1Y1JJF7</accession>
<keyword evidence="2" id="KW-1185">Reference proteome</keyword>
<dbReference type="GeneID" id="39749373"/>
<protein>
    <submittedName>
        <fullName evidence="1">Uncharacterized protein</fullName>
    </submittedName>
</protein>
<evidence type="ECO:0000313" key="1">
    <source>
        <dbReference type="EMBL" id="GAW82636.1"/>
    </source>
</evidence>
<comment type="caution">
    <text evidence="1">The sequence shown here is derived from an EMBL/GenBank/DDBJ whole genome shotgun (WGS) entry which is preliminary data.</text>
</comment>
<evidence type="ECO:0000313" key="2">
    <source>
        <dbReference type="Proteomes" id="UP000195521"/>
    </source>
</evidence>
<sequence length="396" mass="46147">MEVQWDSETETKFYNYLCETINYENCIELEKDMRIETGTGEKLNINCNSCNNDHNNVNISCYKFKKDDDDILGEILDNEKNKESVKKSIAAITKKAFSIYTNVVAKAESKGENKITQEIDHFLRTDIFRLVFSKYIISKVKSKIAEINSKNTKNIVSLANPLNINEHDLNKINSDTIANLMNNYVGIQKNFLGKDYAKLIYDELIFIEYNNQFNEFGREYKNVRTDFYCWAYISSLDREKQKGLYKLLKELSLIPYELNKKTNLSLQISTLFQFLYFSPNKSYLKKHYHGGYGKLDNGKKITCLYIPLVNSDDDIEIKLYKNKYDDLNTQDKSEIHDNNSAVSNEKDIPFQVIIPEKDSLIFLQTRNVSYEIVKTKNKFFIVNLSISGPVSMDRHL</sequence>
<dbReference type="OMA" id="RTDFYCW"/>